<dbReference type="Proteomes" id="UP000297703">
    <property type="component" value="Unassembled WGS sequence"/>
</dbReference>
<reference evidence="2 3" key="2">
    <citation type="submission" date="2019-04" db="EMBL/GenBank/DDBJ databases">
        <title>The genome sequence of big-headed turtle.</title>
        <authorList>
            <person name="Gong S."/>
        </authorList>
    </citation>
    <scope>NUCLEOTIDE SEQUENCE [LARGE SCALE GENOMIC DNA]</scope>
    <source>
        <strain evidence="2">DO16091913</strain>
        <tissue evidence="2">Muscle</tissue>
    </source>
</reference>
<dbReference type="EMBL" id="QXTE01000351">
    <property type="protein sequence ID" value="TFJ99068.1"/>
    <property type="molecule type" value="Genomic_DNA"/>
</dbReference>
<organism evidence="2 3">
    <name type="scientific">Platysternon megacephalum</name>
    <name type="common">big-headed turtle</name>
    <dbReference type="NCBI Taxonomy" id="55544"/>
    <lineage>
        <taxon>Eukaryota</taxon>
        <taxon>Metazoa</taxon>
        <taxon>Chordata</taxon>
        <taxon>Craniata</taxon>
        <taxon>Vertebrata</taxon>
        <taxon>Euteleostomi</taxon>
        <taxon>Archelosauria</taxon>
        <taxon>Testudinata</taxon>
        <taxon>Testudines</taxon>
        <taxon>Cryptodira</taxon>
        <taxon>Durocryptodira</taxon>
        <taxon>Testudinoidea</taxon>
        <taxon>Platysternidae</taxon>
        <taxon>Platysternon</taxon>
    </lineage>
</organism>
<comment type="caution">
    <text evidence="2">The sequence shown here is derived from an EMBL/GenBank/DDBJ whole genome shotgun (WGS) entry which is preliminary data.</text>
</comment>
<evidence type="ECO:0000313" key="2">
    <source>
        <dbReference type="EMBL" id="TFJ99068.1"/>
    </source>
</evidence>
<evidence type="ECO:0000313" key="3">
    <source>
        <dbReference type="Proteomes" id="UP000297703"/>
    </source>
</evidence>
<name>A0A4D9DPN5_9SAUR</name>
<sequence length="170" mass="17807">MELAEPRDLWGYAGLGGARVAPRGSAGPMGGGSVLARAPRSVPQEGDSPSASLAGWRGPKEEACCASGAQHPWVWVRGPRGIAGVWSCLCRPHPLQRDEGLAISQAASRLPRLRAQLPHPAVPRAPWAPSPARELGRGSPELAWGPRGRVCPCSAPRAPSAPQQGRVPFS</sequence>
<dbReference type="AlphaFoldDB" id="A0A4D9DPN5"/>
<gene>
    <name evidence="2" type="ORF">DR999_PMT18945</name>
</gene>
<protein>
    <submittedName>
        <fullName evidence="2">Serum amyloid P-component</fullName>
    </submittedName>
</protein>
<reference evidence="2 3" key="1">
    <citation type="submission" date="2019-04" db="EMBL/GenBank/DDBJ databases">
        <title>Draft genome of the big-headed turtle Platysternon megacephalum.</title>
        <authorList>
            <person name="Gong S."/>
        </authorList>
    </citation>
    <scope>NUCLEOTIDE SEQUENCE [LARGE SCALE GENOMIC DNA]</scope>
    <source>
        <strain evidence="2">DO16091913</strain>
        <tissue evidence="2">Muscle</tissue>
    </source>
</reference>
<feature type="region of interest" description="Disordered" evidence="1">
    <location>
        <begin position="21"/>
        <end position="56"/>
    </location>
</feature>
<feature type="region of interest" description="Disordered" evidence="1">
    <location>
        <begin position="121"/>
        <end position="145"/>
    </location>
</feature>
<accession>A0A4D9DPN5</accession>
<evidence type="ECO:0000256" key="1">
    <source>
        <dbReference type="SAM" id="MobiDB-lite"/>
    </source>
</evidence>
<keyword evidence="3" id="KW-1185">Reference proteome</keyword>
<proteinExistence type="predicted"/>